<proteinExistence type="inferred from homology"/>
<protein>
    <recommendedName>
        <fullName evidence="11">Inositol-tetrakisphosphate 1-kinase</fullName>
        <ecNumber evidence="11">2.7.1.134</ecNumber>
    </recommendedName>
</protein>
<dbReference type="Pfam" id="PF05770">
    <property type="entry name" value="Ins134_P3_kin"/>
    <property type="match status" value="1"/>
</dbReference>
<dbReference type="Pfam" id="PF17927">
    <property type="entry name" value="Ins134_P3_kin_N"/>
    <property type="match status" value="2"/>
</dbReference>
<evidence type="ECO:0000256" key="9">
    <source>
        <dbReference type="ARBA" id="ARBA00022840"/>
    </source>
</evidence>
<keyword evidence="7 11" id="KW-0547">Nucleotide-binding</keyword>
<feature type="binding site" evidence="12">
    <location>
        <position position="186"/>
    </location>
    <ligand>
        <name>1D-myo-inositol 1,3,4-trisphosphate</name>
        <dbReference type="ChEBI" id="CHEBI:58414"/>
    </ligand>
</feature>
<evidence type="ECO:0000256" key="4">
    <source>
        <dbReference type="ARBA" id="ARBA00011245"/>
    </source>
</evidence>
<evidence type="ECO:0000256" key="10">
    <source>
        <dbReference type="ARBA" id="ARBA00022842"/>
    </source>
</evidence>
<evidence type="ECO:0000256" key="8">
    <source>
        <dbReference type="ARBA" id="ARBA00022777"/>
    </source>
</evidence>
<dbReference type="GO" id="GO:0000287">
    <property type="term" value="F:magnesium ion binding"/>
    <property type="evidence" value="ECO:0007669"/>
    <property type="project" value="InterPro"/>
</dbReference>
<feature type="domain" description="Inositol-tetrakisphosphate 1-kinase N-terminal" evidence="15">
    <location>
        <begin position="76"/>
        <end position="123"/>
    </location>
</feature>
<keyword evidence="8 11" id="KW-0418">Kinase</keyword>
<sequence length="353" mass="39086">MVSGGCVGAEGETDPEAAAAAAVERDEAVAPAPARELVVGYALTSKKAKSFLQPKLRGLASYFVFMSTLPHPPKTYCRKKGILFVAIDHKRPLSDQGPFDIVLHKEYRETHPEVTVLDPPGAIAHLLDRQSMLQEVSELDLTDRYGKVRVPKQLFVNTDPLSIPAAVTRAGLSLPLVAKPLVAKSHELSLAYDPTSLTKLEPPLVLQEFVNHGGVMFKVYIVGDAIRVVRRFSLPNVDEGDLSNNAGVFRFPRVSCAAASADDADLDPCVAELPPRPLLEILARELRRRLGLRLFNIDMIREHGTRDRFYVIDMNYFPGYGKMPGYEHVFTDFLLSLSQKEYKRRPSYSSGEG</sequence>
<comment type="catalytic activity">
    <reaction evidence="1">
        <text>1D-myo-inositol 1,3,4-trisphosphate + ATP = 1D-myo-inositol 1,3,4,6-tetrakisphosphate + ADP + H(+)</text>
        <dbReference type="Rhea" id="RHEA:20940"/>
        <dbReference type="ChEBI" id="CHEBI:15378"/>
        <dbReference type="ChEBI" id="CHEBI:30616"/>
        <dbReference type="ChEBI" id="CHEBI:57660"/>
        <dbReference type="ChEBI" id="CHEBI:58414"/>
        <dbReference type="ChEBI" id="CHEBI:456216"/>
        <dbReference type="EC" id="2.7.1.159"/>
    </reaction>
</comment>
<evidence type="ECO:0000256" key="3">
    <source>
        <dbReference type="ARBA" id="ARBA00009601"/>
    </source>
</evidence>
<feature type="binding site" evidence="12">
    <location>
        <position position="218"/>
    </location>
    <ligand>
        <name>1D-myo-inositol 1,3,4-trisphosphate</name>
        <dbReference type="ChEBI" id="CHEBI:58414"/>
    </ligand>
</feature>
<dbReference type="Proteomes" id="UP000095767">
    <property type="component" value="Unassembled WGS sequence"/>
</dbReference>
<evidence type="ECO:0000313" key="17">
    <source>
        <dbReference type="Proteomes" id="UP000095767"/>
    </source>
</evidence>
<evidence type="ECO:0000256" key="13">
    <source>
        <dbReference type="PIRSR" id="PIRSR038186-2"/>
    </source>
</evidence>
<feature type="binding site" evidence="13">
    <location>
        <position position="298"/>
    </location>
    <ligand>
        <name>Mg(2+)</name>
        <dbReference type="ChEBI" id="CHEBI:18420"/>
        <label>1</label>
    </ligand>
</feature>
<dbReference type="GO" id="GO:0047325">
    <property type="term" value="F:inositol-3,4,5,6-tetrakisphosphate 1-kinase activity"/>
    <property type="evidence" value="ECO:0007669"/>
    <property type="project" value="UniProtKB-EC"/>
</dbReference>
<dbReference type="InterPro" id="IPR008656">
    <property type="entry name" value="Inositol_tetrakis-P_1-kinase"/>
</dbReference>
<dbReference type="SUPFAM" id="SSF56059">
    <property type="entry name" value="Glutathione synthetase ATP-binding domain-like"/>
    <property type="match status" value="1"/>
</dbReference>
<feature type="binding site" evidence="12">
    <location>
        <position position="129"/>
    </location>
    <ligand>
        <name>ATP</name>
        <dbReference type="ChEBI" id="CHEBI:30616"/>
    </ligand>
</feature>
<dbReference type="InterPro" id="IPR041429">
    <property type="entry name" value="ITPK1_N"/>
</dbReference>
<dbReference type="PANTHER" id="PTHR14217:SF36">
    <property type="entry name" value="INOSITOL-TETRAKISPHOSPHATE 1-KINASE 3"/>
    <property type="match status" value="1"/>
</dbReference>
<comment type="subunit">
    <text evidence="4 11">Monomer.</text>
</comment>
<keyword evidence="6 11" id="KW-0479">Metal-binding</keyword>
<dbReference type="EC" id="2.7.1.134" evidence="11"/>
<feature type="binding site" evidence="12">
    <location>
        <position position="233"/>
    </location>
    <ligand>
        <name>ATP</name>
        <dbReference type="ChEBI" id="CHEBI:30616"/>
    </ligand>
</feature>
<evidence type="ECO:0000256" key="11">
    <source>
        <dbReference type="PIRNR" id="PIRNR038186"/>
    </source>
</evidence>
<organism evidence="16 17">
    <name type="scientific">Dichanthelium oligosanthes</name>
    <dbReference type="NCBI Taxonomy" id="888268"/>
    <lineage>
        <taxon>Eukaryota</taxon>
        <taxon>Viridiplantae</taxon>
        <taxon>Streptophyta</taxon>
        <taxon>Embryophyta</taxon>
        <taxon>Tracheophyta</taxon>
        <taxon>Spermatophyta</taxon>
        <taxon>Magnoliopsida</taxon>
        <taxon>Liliopsida</taxon>
        <taxon>Poales</taxon>
        <taxon>Poaceae</taxon>
        <taxon>PACMAD clade</taxon>
        <taxon>Panicoideae</taxon>
        <taxon>Panicodae</taxon>
        <taxon>Paniceae</taxon>
        <taxon>Dichantheliinae</taxon>
        <taxon>Dichanthelium</taxon>
    </lineage>
</organism>
<feature type="binding site" evidence="13">
    <location>
        <position position="313"/>
    </location>
    <ligand>
        <name>Mg(2+)</name>
        <dbReference type="ChEBI" id="CHEBI:18420"/>
        <label>1</label>
    </ligand>
</feature>
<feature type="binding site" evidence="13">
    <location>
        <position position="313"/>
    </location>
    <ligand>
        <name>Mg(2+)</name>
        <dbReference type="ChEBI" id="CHEBI:18420"/>
        <label>2</label>
    </ligand>
</feature>
<feature type="binding site" evidence="12">
    <location>
        <begin position="207"/>
        <end position="218"/>
    </location>
    <ligand>
        <name>ATP</name>
        <dbReference type="ChEBI" id="CHEBI:30616"/>
    </ligand>
</feature>
<dbReference type="OrthoDB" id="25308at2759"/>
<dbReference type="InterPro" id="IPR040464">
    <property type="entry name" value="InsP(3)kin_ATP-grasp"/>
</dbReference>
<dbReference type="STRING" id="888268.A0A1E5VBZ3"/>
<feature type="binding site" evidence="12">
    <location>
        <position position="319"/>
    </location>
    <ligand>
        <name>1D-myo-inositol 1,3,4-trisphosphate</name>
        <dbReference type="ChEBI" id="CHEBI:58414"/>
    </ligand>
</feature>
<keyword evidence="9 11" id="KW-0067">ATP-binding</keyword>
<reference evidence="16 17" key="1">
    <citation type="submission" date="2016-09" db="EMBL/GenBank/DDBJ databases">
        <title>The draft genome of Dichanthelium oligosanthes: A C3 panicoid grass species.</title>
        <authorList>
            <person name="Studer A.J."/>
            <person name="Schnable J.C."/>
            <person name="Brutnell T.P."/>
        </authorList>
    </citation>
    <scope>NUCLEOTIDE SEQUENCE [LARGE SCALE GENOMIC DNA]</scope>
    <source>
        <strain evidence="17">cv. Kellogg 1175</strain>
        <tissue evidence="16">Leaf</tissue>
    </source>
</reference>
<comment type="cofactor">
    <cofactor evidence="11 13">
        <name>Mg(2+)</name>
        <dbReference type="ChEBI" id="CHEBI:18420"/>
    </cofactor>
    <text evidence="11 13">Binds 2 magnesium ions per subunit.</text>
</comment>
<evidence type="ECO:0000256" key="1">
    <source>
        <dbReference type="ARBA" id="ARBA00000399"/>
    </source>
</evidence>
<comment type="function">
    <text evidence="11">Kinase that can phosphorylate various inositol polyphosphate such as Ins(3,4,5,6)P4 or Ins(1,3,4)P3.</text>
</comment>
<evidence type="ECO:0000256" key="7">
    <source>
        <dbReference type="ARBA" id="ARBA00022741"/>
    </source>
</evidence>
<evidence type="ECO:0000259" key="14">
    <source>
        <dbReference type="Pfam" id="PF05770"/>
    </source>
</evidence>
<feature type="binding site" evidence="12">
    <location>
        <position position="105"/>
    </location>
    <ligand>
        <name>1D-myo-inositol 1,3,4-trisphosphate</name>
        <dbReference type="ChEBI" id="CHEBI:58414"/>
    </ligand>
</feature>
<comment type="caution">
    <text evidence="16">The sequence shown here is derived from an EMBL/GenBank/DDBJ whole genome shotgun (WGS) entry which is preliminary data.</text>
</comment>
<dbReference type="AlphaFoldDB" id="A0A1E5VBZ3"/>
<feature type="binding site" evidence="12">
    <location>
        <position position="179"/>
    </location>
    <ligand>
        <name>1D-myo-inositol 1,3,4,6-tetrakisphosphate</name>
        <dbReference type="ChEBI" id="CHEBI:57660"/>
    </ligand>
</feature>
<dbReference type="EMBL" id="LWDX02044686">
    <property type="protein sequence ID" value="OEL22673.1"/>
    <property type="molecule type" value="Genomic_DNA"/>
</dbReference>
<evidence type="ECO:0000256" key="5">
    <source>
        <dbReference type="ARBA" id="ARBA00022679"/>
    </source>
</evidence>
<keyword evidence="17" id="KW-1185">Reference proteome</keyword>
<dbReference type="GO" id="GO:0052725">
    <property type="term" value="F:inositol-1,3,4-trisphosphate 6-kinase activity"/>
    <property type="evidence" value="ECO:0007669"/>
    <property type="project" value="InterPro"/>
</dbReference>
<dbReference type="Gene3D" id="3.30.470.20">
    <property type="entry name" value="ATP-grasp fold, B domain"/>
    <property type="match status" value="1"/>
</dbReference>
<feature type="domain" description="Inositol-tetrakisphosphate 1-kinase N-terminal" evidence="15">
    <location>
        <begin position="38"/>
        <end position="60"/>
    </location>
</feature>
<dbReference type="PANTHER" id="PTHR14217">
    <property type="entry name" value="INOSITOL-TETRAKISPHOSPHATE 1-KINASE"/>
    <property type="match status" value="1"/>
</dbReference>
<evidence type="ECO:0000313" key="16">
    <source>
        <dbReference type="EMBL" id="OEL22673.1"/>
    </source>
</evidence>
<evidence type="ECO:0000256" key="12">
    <source>
        <dbReference type="PIRSR" id="PIRSR038186-1"/>
    </source>
</evidence>
<comment type="similarity">
    <text evidence="3 11">Belongs to the ITPK1 family.</text>
</comment>
<dbReference type="GO" id="GO:0005737">
    <property type="term" value="C:cytoplasm"/>
    <property type="evidence" value="ECO:0007669"/>
    <property type="project" value="TreeGrafter"/>
</dbReference>
<keyword evidence="5 11" id="KW-0808">Transferase</keyword>
<dbReference type="GO" id="GO:0032957">
    <property type="term" value="P:inositol trisphosphate metabolic process"/>
    <property type="evidence" value="ECO:0007669"/>
    <property type="project" value="InterPro"/>
</dbReference>
<feature type="binding site" evidence="12">
    <location>
        <position position="315"/>
    </location>
    <ligand>
        <name>1D-myo-inositol 1,3,4-trisphosphate</name>
        <dbReference type="ChEBI" id="CHEBI:58414"/>
    </ligand>
</feature>
<comment type="catalytic activity">
    <reaction evidence="2">
        <text>1D-myo-inositol 1,3,4-trisphosphate + ATP = 1D-myo-inositol 1,3,4,5-tetrakisphosphate + ADP + H(+)</text>
        <dbReference type="Rhea" id="RHEA:13253"/>
        <dbReference type="ChEBI" id="CHEBI:15378"/>
        <dbReference type="ChEBI" id="CHEBI:30616"/>
        <dbReference type="ChEBI" id="CHEBI:57895"/>
        <dbReference type="ChEBI" id="CHEBI:58414"/>
        <dbReference type="ChEBI" id="CHEBI:456216"/>
        <dbReference type="EC" id="2.7.1.159"/>
    </reaction>
</comment>
<keyword evidence="10 11" id="KW-0460">Magnesium</keyword>
<comment type="catalytic activity">
    <reaction evidence="11">
        <text>1D-myo-inositol 3,4,5,6-tetrakisphosphate + ATP = 1D-myo-inositol 1,3,4,5,6-pentakisphosphate + ADP + H(+)</text>
        <dbReference type="Rhea" id="RHEA:12452"/>
        <dbReference type="ChEBI" id="CHEBI:15378"/>
        <dbReference type="ChEBI" id="CHEBI:30616"/>
        <dbReference type="ChEBI" id="CHEBI:57539"/>
        <dbReference type="ChEBI" id="CHEBI:57733"/>
        <dbReference type="ChEBI" id="CHEBI:456216"/>
        <dbReference type="EC" id="2.7.1.134"/>
    </reaction>
</comment>
<evidence type="ECO:0000259" key="15">
    <source>
        <dbReference type="Pfam" id="PF17927"/>
    </source>
</evidence>
<dbReference type="GO" id="GO:0005524">
    <property type="term" value="F:ATP binding"/>
    <property type="evidence" value="ECO:0007669"/>
    <property type="project" value="UniProtKB-KW"/>
</dbReference>
<evidence type="ECO:0000256" key="6">
    <source>
        <dbReference type="ARBA" id="ARBA00022723"/>
    </source>
</evidence>
<gene>
    <name evidence="16" type="ORF">BAE44_0016310</name>
</gene>
<name>A0A1E5VBZ3_9POAL</name>
<feature type="domain" description="Inositol 1,3,4-trisphosphate 5/6-kinase ATP-grasp" evidence="14">
    <location>
        <begin position="144"/>
        <end position="335"/>
    </location>
</feature>
<evidence type="ECO:0000256" key="2">
    <source>
        <dbReference type="ARBA" id="ARBA00000680"/>
    </source>
</evidence>
<dbReference type="PIRSF" id="PIRSF038186">
    <property type="entry name" value="ITPK"/>
    <property type="match status" value="1"/>
</dbReference>
<feature type="binding site" evidence="13">
    <location>
        <position position="315"/>
    </location>
    <ligand>
        <name>Mg(2+)</name>
        <dbReference type="ChEBI" id="CHEBI:18420"/>
        <label>2</label>
    </ligand>
</feature>
<dbReference type="GO" id="GO:0052726">
    <property type="term" value="F:inositol-1,3,4-trisphosphate 5-kinase activity"/>
    <property type="evidence" value="ECO:0007669"/>
    <property type="project" value="InterPro"/>
</dbReference>
<accession>A0A1E5VBZ3</accession>